<sequence length="87" mass="10004">MSSSPAITSALTNRRPQSDRYVWKNVDFPAPFEPATAMTTGRWSRNENGRLKFRSRLQRSLVRQNGQRLQYRQPRFGGVGRVGLPQL</sequence>
<reference evidence="1 2" key="1">
    <citation type="submission" date="2019-02" db="EMBL/GenBank/DDBJ databases">
        <title>Deep-cultivation of Planctomycetes and their phenomic and genomic characterization uncovers novel biology.</title>
        <authorList>
            <person name="Wiegand S."/>
            <person name="Jogler M."/>
            <person name="Boedeker C."/>
            <person name="Pinto D."/>
            <person name="Vollmers J."/>
            <person name="Rivas-Marin E."/>
            <person name="Kohn T."/>
            <person name="Peeters S.H."/>
            <person name="Heuer A."/>
            <person name="Rast P."/>
            <person name="Oberbeckmann S."/>
            <person name="Bunk B."/>
            <person name="Jeske O."/>
            <person name="Meyerdierks A."/>
            <person name="Storesund J.E."/>
            <person name="Kallscheuer N."/>
            <person name="Luecker S."/>
            <person name="Lage O.M."/>
            <person name="Pohl T."/>
            <person name="Merkel B.J."/>
            <person name="Hornburger P."/>
            <person name="Mueller R.-W."/>
            <person name="Bruemmer F."/>
            <person name="Labrenz M."/>
            <person name="Spormann A.M."/>
            <person name="Op Den Camp H."/>
            <person name="Overmann J."/>
            <person name="Amann R."/>
            <person name="Jetten M.S.M."/>
            <person name="Mascher T."/>
            <person name="Medema M.H."/>
            <person name="Devos D.P."/>
            <person name="Kaster A.-K."/>
            <person name="Ovreas L."/>
            <person name="Rohde M."/>
            <person name="Galperin M.Y."/>
            <person name="Jogler C."/>
        </authorList>
    </citation>
    <scope>NUCLEOTIDE SEQUENCE [LARGE SCALE GENOMIC DNA]</scope>
    <source>
        <strain evidence="1 2">Pla52n</strain>
    </source>
</reference>
<accession>A0A5C6AUP0</accession>
<gene>
    <name evidence="1" type="ORF">Pla52n_40070</name>
</gene>
<protein>
    <submittedName>
        <fullName evidence="1">Uncharacterized protein</fullName>
    </submittedName>
</protein>
<comment type="caution">
    <text evidence="1">The sequence shown here is derived from an EMBL/GenBank/DDBJ whole genome shotgun (WGS) entry which is preliminary data.</text>
</comment>
<organism evidence="1 2">
    <name type="scientific">Stieleria varia</name>
    <dbReference type="NCBI Taxonomy" id="2528005"/>
    <lineage>
        <taxon>Bacteria</taxon>
        <taxon>Pseudomonadati</taxon>
        <taxon>Planctomycetota</taxon>
        <taxon>Planctomycetia</taxon>
        <taxon>Pirellulales</taxon>
        <taxon>Pirellulaceae</taxon>
        <taxon>Stieleria</taxon>
    </lineage>
</organism>
<dbReference type="Proteomes" id="UP000320176">
    <property type="component" value="Unassembled WGS sequence"/>
</dbReference>
<evidence type="ECO:0000313" key="2">
    <source>
        <dbReference type="Proteomes" id="UP000320176"/>
    </source>
</evidence>
<name>A0A5C6AUP0_9BACT</name>
<keyword evidence="2" id="KW-1185">Reference proteome</keyword>
<evidence type="ECO:0000313" key="1">
    <source>
        <dbReference type="EMBL" id="TWU02919.1"/>
    </source>
</evidence>
<dbReference type="AlphaFoldDB" id="A0A5C6AUP0"/>
<proteinExistence type="predicted"/>
<dbReference type="EMBL" id="SJPN01000004">
    <property type="protein sequence ID" value="TWU02919.1"/>
    <property type="molecule type" value="Genomic_DNA"/>
</dbReference>